<comment type="caution">
    <text evidence="2">The sequence shown here is derived from an EMBL/GenBank/DDBJ whole genome shotgun (WGS) entry which is preliminary data.</text>
</comment>
<evidence type="ECO:0008006" key="4">
    <source>
        <dbReference type="Google" id="ProtNLM"/>
    </source>
</evidence>
<proteinExistence type="predicted"/>
<feature type="compositionally biased region" description="Basic and acidic residues" evidence="1">
    <location>
        <begin position="1"/>
        <end position="11"/>
    </location>
</feature>
<feature type="region of interest" description="Disordered" evidence="1">
    <location>
        <begin position="1"/>
        <end position="60"/>
    </location>
</feature>
<evidence type="ECO:0000313" key="2">
    <source>
        <dbReference type="EMBL" id="GAA1428530.1"/>
    </source>
</evidence>
<dbReference type="Proteomes" id="UP001500973">
    <property type="component" value="Unassembled WGS sequence"/>
</dbReference>
<feature type="compositionally biased region" description="Basic and acidic residues" evidence="1">
    <location>
        <begin position="20"/>
        <end position="29"/>
    </location>
</feature>
<dbReference type="RefSeq" id="WP_344014634.1">
    <property type="nucleotide sequence ID" value="NZ_BAAAIZ010000063.1"/>
</dbReference>
<protein>
    <recommendedName>
        <fullName evidence="4">Sigma-like protein</fullName>
    </recommendedName>
</protein>
<name>A0ABP4JTB6_9ACTN</name>
<feature type="compositionally biased region" description="Basic and acidic residues" evidence="1">
    <location>
        <begin position="38"/>
        <end position="51"/>
    </location>
</feature>
<evidence type="ECO:0000256" key="1">
    <source>
        <dbReference type="SAM" id="MobiDB-lite"/>
    </source>
</evidence>
<sequence length="60" mass="6389">MSDEQTDKPQGDIHATSEPAKADAKKGDGEATTQGDIHATDEPLETKDIHATSEPFKPAK</sequence>
<organism evidence="2 3">
    <name type="scientific">Streptomyces thermospinosisporus</name>
    <dbReference type="NCBI Taxonomy" id="161482"/>
    <lineage>
        <taxon>Bacteria</taxon>
        <taxon>Bacillati</taxon>
        <taxon>Actinomycetota</taxon>
        <taxon>Actinomycetes</taxon>
        <taxon>Kitasatosporales</taxon>
        <taxon>Streptomycetaceae</taxon>
        <taxon>Streptomyces</taxon>
    </lineage>
</organism>
<gene>
    <name evidence="2" type="ORF">GCM10009601_41980</name>
</gene>
<dbReference type="EMBL" id="BAAAIZ010000063">
    <property type="protein sequence ID" value="GAA1428530.1"/>
    <property type="molecule type" value="Genomic_DNA"/>
</dbReference>
<reference evidence="3" key="1">
    <citation type="journal article" date="2019" name="Int. J. Syst. Evol. Microbiol.">
        <title>The Global Catalogue of Microorganisms (GCM) 10K type strain sequencing project: providing services to taxonomists for standard genome sequencing and annotation.</title>
        <authorList>
            <consortium name="The Broad Institute Genomics Platform"/>
            <consortium name="The Broad Institute Genome Sequencing Center for Infectious Disease"/>
            <person name="Wu L."/>
            <person name="Ma J."/>
        </authorList>
    </citation>
    <scope>NUCLEOTIDE SEQUENCE [LARGE SCALE GENOMIC DNA]</scope>
    <source>
        <strain evidence="3">JCM 11756</strain>
    </source>
</reference>
<accession>A0ABP4JTB6</accession>
<keyword evidence="3" id="KW-1185">Reference proteome</keyword>
<evidence type="ECO:0000313" key="3">
    <source>
        <dbReference type="Proteomes" id="UP001500973"/>
    </source>
</evidence>